<evidence type="ECO:0000256" key="7">
    <source>
        <dbReference type="ARBA" id="ARBA00022840"/>
    </source>
</evidence>
<dbReference type="InterPro" id="IPR027417">
    <property type="entry name" value="P-loop_NTPase"/>
</dbReference>
<dbReference type="InterPro" id="IPR013525">
    <property type="entry name" value="ABC2_TM"/>
</dbReference>
<keyword evidence="3" id="KW-0813">Transport</keyword>
<evidence type="ECO:0000256" key="8">
    <source>
        <dbReference type="ARBA" id="ARBA00022989"/>
    </source>
</evidence>
<dbReference type="SUPFAM" id="SSF52540">
    <property type="entry name" value="P-loop containing nucleoside triphosphate hydrolases"/>
    <property type="match status" value="2"/>
</dbReference>
<accession>M8BVG0</accession>
<dbReference type="GO" id="GO:0005886">
    <property type="term" value="C:plasma membrane"/>
    <property type="evidence" value="ECO:0007669"/>
    <property type="project" value="UniProtKB-ARBA"/>
</dbReference>
<feature type="transmembrane region" description="Helical" evidence="12">
    <location>
        <begin position="595"/>
        <end position="618"/>
    </location>
</feature>
<evidence type="ECO:0000313" key="14">
    <source>
        <dbReference type="EnsemblPlants" id="EMT25793"/>
    </source>
</evidence>
<protein>
    <recommendedName>
        <fullName evidence="13">ABC transporter domain-containing protein</fullName>
    </recommendedName>
</protein>
<feature type="region of interest" description="Disordered" evidence="11">
    <location>
        <begin position="1"/>
        <end position="64"/>
    </location>
</feature>
<evidence type="ECO:0000256" key="2">
    <source>
        <dbReference type="ARBA" id="ARBA00006012"/>
    </source>
</evidence>
<feature type="transmembrane region" description="Helical" evidence="12">
    <location>
        <begin position="1402"/>
        <end position="1425"/>
    </location>
</feature>
<proteinExistence type="inferred from homology"/>
<feature type="region of interest" description="Disordered" evidence="11">
    <location>
        <begin position="87"/>
        <end position="112"/>
    </location>
</feature>
<keyword evidence="8 12" id="KW-1133">Transmembrane helix</keyword>
<evidence type="ECO:0000259" key="13">
    <source>
        <dbReference type="PROSITE" id="PS50893"/>
    </source>
</evidence>
<dbReference type="SMART" id="SM00382">
    <property type="entry name" value="AAA"/>
    <property type="match status" value="2"/>
</dbReference>
<sequence length="1615" mass="179887">MEPSSTAGLQLGPLSGSRRSASAASWGSRRSGSISHSLRQQAGADDPFGRAASRQGHEDDEENLRWAALEKLPTYDRMRRAVLSCAGSTGTAGHQPGGQRRGRQGAAGEGVPGRQRALLEAAQGPGGPGGHRTAGDRVCVSLPYGLRPSHPPKAKAMENSLVAAVPMGGQRLLWKVNGNVLREGVQLCPGLVGRLASSNKRTINILQNVNGIIKPSRMTLLLGPPSSGKSTFMRALTGKLDKALKVSGSITYCGHTFEEFYPERTSAYVSQYDLHNAEMTVRETLDFSRRCLGVGARYDMLAELAVREREAGIKPDPEIDAYMKATAVQGQESNIVTDLTLKVLGLDICADMPIGDEMIRGVSGGQRKRVTTGEMLTGPARALFMDEISTGLDSSSTFQIVKYIRQLVHVMNETVMISLLQPPPETYNLFDDIILLSEGYVVYHGPRENILEFFESAGFRCPERKGIADFLQEVTSKKDQQQYWYLDQEQYRHVPVPEFAERFKSFHVGQQMLKELQIPFDKSKTHPAALTTNKYGQSSWESFKTVMSREKLLMKRNSFIYIFKVAQLVILGLIAMTVFLRTKMPHGQFSDSTKFFGALTFSLMTVLFNGFAELQFTIKMLPTFYKQRDFLFFPPWTIGLVNIISKVPVSLVESIVWVVLTYYVMGFAPAAGRFFRMLLAFFATHQMAMGLFRFLGAVLKSMVVANTLGMFVILLIFLFGGIVIPRGDVRPWWIWAYWASPMMYSQNAISVNEFLSSRWANPNNNTSIDAPTVGEAILKAKGLFTRESGFWVSIGAIVGFIILFNILYLLALTYLSFGSSSNTVSDEENENETNTSIPIDEATNPPTQSQITLPFQPLSLSFNHVNYYVDMPAEMREQGFTESRLQLLSDISGAFRPGVLTALVGVSGAGKTTLMDVLAGRKTSGSIEGSITVSGYPKKQETFARVSGYCEQTDIHSPNVTVYESILYSAWLRLSSDVDENTRKMFVEEVMTLVELDVLRNAMVGLPGVDGLSTEQRKRLTIAVELVANPSIIFMDEPTSGLDARAAAIVMRALLLMKRGGRVIYAGELGQHSHKLVEYFEAIPGVEKITEGYNPATWMLEVSSPLAEARLNVNFAEIYANSDLYRKNQELIKELSVPPPGYEDLSFPTKYSQNFYNQCVANFWKQYKSYWKNPPHNAMRFLMTLIYGLVFGTVFWQKGTKIDSPQDLSNLLGATYAAVFFLGSANCITVQPVVSIERTVFYREKAAGMYSPLSYALAQTCVEMIYNVVQGIQYTVIIYAMIGYEWKAAKFFYFLFFTISCFNYFTLFGMMLVALTSSSMLANIPIAFVLPLWNLFAGFLVARPLLPIWWRWYYWANPVSWTIYGVIGSQFGDNTSPLSVPDGSRLVVKQFLEDNLGIKHDFLGYVVLAHFAYVIAFFLVFGYSIKVPWHVPLSSHPAWITRSTTGPLYRTGRSELRAPPSRPGCRGVPVLFRTPRDREAAARRQPFRLDGATARLVPVRTVLDVSGGCMAHVALHGYPVEQRTGAHAADNCRSFGVVREIDPACVAAPDLSTVRVVLQLEHPREIPRELRVYYRDGSASVVPVEIVGVWECSQIDFPHLTNTVPTLFLKKHCAK</sequence>
<dbReference type="GO" id="GO:0016887">
    <property type="term" value="F:ATP hydrolysis activity"/>
    <property type="evidence" value="ECO:0007669"/>
    <property type="project" value="InterPro"/>
</dbReference>
<feature type="transmembrane region" description="Helical" evidence="12">
    <location>
        <begin position="1320"/>
        <end position="1340"/>
    </location>
</feature>
<dbReference type="InterPro" id="IPR003593">
    <property type="entry name" value="AAA+_ATPase"/>
</dbReference>
<dbReference type="FunFam" id="3.40.50.300:FF:000179">
    <property type="entry name" value="ABC transporter G family member 34"/>
    <property type="match status" value="1"/>
</dbReference>
<organism evidence="14">
    <name type="scientific">Aegilops tauschii</name>
    <name type="common">Tausch's goatgrass</name>
    <name type="synonym">Aegilops squarrosa</name>
    <dbReference type="NCBI Taxonomy" id="37682"/>
    <lineage>
        <taxon>Eukaryota</taxon>
        <taxon>Viridiplantae</taxon>
        <taxon>Streptophyta</taxon>
        <taxon>Embryophyta</taxon>
        <taxon>Tracheophyta</taxon>
        <taxon>Spermatophyta</taxon>
        <taxon>Magnoliopsida</taxon>
        <taxon>Liliopsida</taxon>
        <taxon>Poales</taxon>
        <taxon>Poaceae</taxon>
        <taxon>BOP clade</taxon>
        <taxon>Pooideae</taxon>
        <taxon>Triticodae</taxon>
        <taxon>Triticeae</taxon>
        <taxon>Triticinae</taxon>
        <taxon>Aegilops</taxon>
    </lineage>
</organism>
<dbReference type="Pfam" id="PF00005">
    <property type="entry name" value="ABC_tran"/>
    <property type="match status" value="2"/>
</dbReference>
<dbReference type="CDD" id="cd03233">
    <property type="entry name" value="ABCG_PDR_domain1"/>
    <property type="match status" value="1"/>
</dbReference>
<feature type="transmembrane region" description="Helical" evidence="12">
    <location>
        <begin position="1216"/>
        <end position="1236"/>
    </location>
</feature>
<comment type="similarity">
    <text evidence="2">Belongs to the ABC transporter superfamily. ABCG family. PDR (TC 3.A.1.205) subfamily.</text>
</comment>
<dbReference type="InterPro" id="IPR003439">
    <property type="entry name" value="ABC_transporter-like_ATP-bd"/>
</dbReference>
<dbReference type="Pfam" id="PF01061">
    <property type="entry name" value="ABC2_membrane"/>
    <property type="match status" value="2"/>
</dbReference>
<evidence type="ECO:0000256" key="11">
    <source>
        <dbReference type="SAM" id="MobiDB-lite"/>
    </source>
</evidence>
<dbReference type="InterPro" id="IPR043926">
    <property type="entry name" value="ABCG_dom"/>
</dbReference>
<evidence type="ECO:0000256" key="3">
    <source>
        <dbReference type="ARBA" id="ARBA00022448"/>
    </source>
</evidence>
<dbReference type="GO" id="GO:0005524">
    <property type="term" value="F:ATP binding"/>
    <property type="evidence" value="ECO:0007669"/>
    <property type="project" value="UniProtKB-KW"/>
</dbReference>
<feature type="transmembrane region" description="Helical" evidence="12">
    <location>
        <begin position="1291"/>
        <end position="1314"/>
    </location>
</feature>
<dbReference type="FunFam" id="3.40.50.300:FF:000059">
    <property type="entry name" value="ABC transporter G family member 40"/>
    <property type="match status" value="1"/>
</dbReference>
<evidence type="ECO:0000256" key="10">
    <source>
        <dbReference type="ARBA" id="ARBA00037747"/>
    </source>
</evidence>
<feature type="domain" description="ABC transporter" evidence="13">
    <location>
        <begin position="860"/>
        <end position="1110"/>
    </location>
</feature>
<dbReference type="Pfam" id="PF08370">
    <property type="entry name" value="PDR_assoc"/>
    <property type="match status" value="1"/>
</dbReference>
<feature type="region of interest" description="Disordered" evidence="11">
    <location>
        <begin position="821"/>
        <end position="848"/>
    </location>
</feature>
<feature type="transmembrane region" description="Helical" evidence="12">
    <location>
        <begin position="703"/>
        <end position="724"/>
    </location>
</feature>
<evidence type="ECO:0000256" key="9">
    <source>
        <dbReference type="ARBA" id="ARBA00023136"/>
    </source>
</evidence>
<keyword evidence="4 12" id="KW-0812">Transmembrane</keyword>
<dbReference type="GO" id="GO:0140359">
    <property type="term" value="F:ABC-type transporter activity"/>
    <property type="evidence" value="ECO:0007669"/>
    <property type="project" value="InterPro"/>
</dbReference>
<dbReference type="InterPro" id="IPR034001">
    <property type="entry name" value="ABCG_PDR_1"/>
</dbReference>
<dbReference type="PANTHER" id="PTHR19241">
    <property type="entry name" value="ATP-BINDING CASSETTE TRANSPORTER"/>
    <property type="match status" value="1"/>
</dbReference>
<dbReference type="PROSITE" id="PS50893">
    <property type="entry name" value="ABC_TRANSPORTER_2"/>
    <property type="match status" value="2"/>
</dbReference>
<keyword evidence="5" id="KW-0677">Repeat</keyword>
<dbReference type="ExpressionAtlas" id="M8BVG0">
    <property type="expression patterns" value="baseline"/>
</dbReference>
<feature type="transmembrane region" description="Helical" evidence="12">
    <location>
        <begin position="559"/>
        <end position="580"/>
    </location>
</feature>
<dbReference type="Pfam" id="PF19055">
    <property type="entry name" value="ABC2_membrane_7"/>
    <property type="match status" value="1"/>
</dbReference>
<keyword evidence="9 12" id="KW-0472">Membrane</keyword>
<dbReference type="EnsemblPlants" id="EMT25793">
    <property type="protein sequence ID" value="EMT25793"/>
    <property type="gene ID" value="F775_52343"/>
</dbReference>
<keyword evidence="6" id="KW-0547">Nucleotide-binding</keyword>
<evidence type="ECO:0000256" key="12">
    <source>
        <dbReference type="SAM" id="Phobius"/>
    </source>
</evidence>
<dbReference type="Gene3D" id="3.40.50.300">
    <property type="entry name" value="P-loop containing nucleotide triphosphate hydrolases"/>
    <property type="match status" value="2"/>
</dbReference>
<evidence type="ECO:0000256" key="6">
    <source>
        <dbReference type="ARBA" id="ARBA00022741"/>
    </source>
</evidence>
<feature type="transmembrane region" description="Helical" evidence="12">
    <location>
        <begin position="630"/>
        <end position="649"/>
    </location>
</feature>
<evidence type="ECO:0000256" key="5">
    <source>
        <dbReference type="ARBA" id="ARBA00022737"/>
    </source>
</evidence>
<comment type="function">
    <text evidence="10">May be a general defense protein.</text>
</comment>
<evidence type="ECO:0000256" key="4">
    <source>
        <dbReference type="ARBA" id="ARBA00022692"/>
    </source>
</evidence>
<feature type="transmembrane region" description="Helical" evidence="12">
    <location>
        <begin position="1178"/>
        <end position="1196"/>
    </location>
</feature>
<feature type="domain" description="ABC transporter" evidence="13">
    <location>
        <begin position="180"/>
        <end position="463"/>
    </location>
</feature>
<feature type="compositionally biased region" description="Low complexity" evidence="11">
    <location>
        <begin position="15"/>
        <end position="39"/>
    </location>
</feature>
<evidence type="ECO:0000256" key="1">
    <source>
        <dbReference type="ARBA" id="ARBA00004141"/>
    </source>
</evidence>
<keyword evidence="7" id="KW-0067">ATP-binding</keyword>
<reference evidence="14" key="1">
    <citation type="submission" date="2015-06" db="UniProtKB">
        <authorList>
            <consortium name="EnsemblPlants"/>
        </authorList>
    </citation>
    <scope>IDENTIFICATION</scope>
</reference>
<feature type="transmembrane region" description="Helical" evidence="12">
    <location>
        <begin position="790"/>
        <end position="815"/>
    </location>
</feature>
<comment type="subcellular location">
    <subcellularLocation>
        <location evidence="1">Membrane</location>
        <topology evidence="1">Multi-pass membrane protein</topology>
    </subcellularLocation>
</comment>
<dbReference type="InterPro" id="IPR013581">
    <property type="entry name" value="PDR_assoc"/>
</dbReference>
<name>M8BVG0_AEGTA</name>